<dbReference type="Proteomes" id="UP000828048">
    <property type="component" value="Chromosome 8"/>
</dbReference>
<name>A0ACB7YGU7_9ERIC</name>
<sequence>MGTPLLGRDGGVAVLSGAVNPVDSSSASKKCLEVKSPILIFLHFHQAIRLELDQLHKSAMAFATGQLTDIHPLFQRYHFLRSIYKHHSNAEDEVIFPALDVRVKNVAQAYSLEHKGESDIFDILYELLNSNRPRDETFARELASCTGALQTSVSQHMSKEEEQVFPLLSEKFSFEEQASLVWQFFCSIPVNMMIKFLPWLSSSISPDEYKDMLKCLRKIVPKEKLLQQVIFTWMEGRNSVNIVESHDGDPQIWCSTNGSGSSNLTLETEKVNCACIYSKTGKRKYLMPSVDGSDTYPVHPINEILHWHSAIRKELIDIAEEAKRIQLSGDFSNLAAFNERLQFIAEVCIFHSIAEDKVIFPAVDGELSFFQEHADEESQFNQFRSLIENIQSAGFNSSSAAEFYGKLCSHADHIMETIHRHFENEEVQVLPLARKHFSFKRQRELLYQSLCVMPLKLIERVLPWLVGSLAEDEATDFLRNMHLAAPAADSALVR</sequence>
<evidence type="ECO:0000313" key="2">
    <source>
        <dbReference type="Proteomes" id="UP000828048"/>
    </source>
</evidence>
<accession>A0ACB7YGU7</accession>
<proteinExistence type="predicted"/>
<organism evidence="1 2">
    <name type="scientific">Vaccinium darrowii</name>
    <dbReference type="NCBI Taxonomy" id="229202"/>
    <lineage>
        <taxon>Eukaryota</taxon>
        <taxon>Viridiplantae</taxon>
        <taxon>Streptophyta</taxon>
        <taxon>Embryophyta</taxon>
        <taxon>Tracheophyta</taxon>
        <taxon>Spermatophyta</taxon>
        <taxon>Magnoliopsida</taxon>
        <taxon>eudicotyledons</taxon>
        <taxon>Gunneridae</taxon>
        <taxon>Pentapetalae</taxon>
        <taxon>asterids</taxon>
        <taxon>Ericales</taxon>
        <taxon>Ericaceae</taxon>
        <taxon>Vaccinioideae</taxon>
        <taxon>Vaccinieae</taxon>
        <taxon>Vaccinium</taxon>
    </lineage>
</organism>
<gene>
    <name evidence="1" type="ORF">Vadar_020040</name>
</gene>
<comment type="caution">
    <text evidence="1">The sequence shown here is derived from an EMBL/GenBank/DDBJ whole genome shotgun (WGS) entry which is preliminary data.</text>
</comment>
<dbReference type="EMBL" id="CM037158">
    <property type="protein sequence ID" value="KAH7852054.1"/>
    <property type="molecule type" value="Genomic_DNA"/>
</dbReference>
<reference evidence="1 2" key="1">
    <citation type="journal article" date="2021" name="Hortic Res">
        <title>High-quality reference genome and annotation aids understanding of berry development for evergreen blueberry (Vaccinium darrowii).</title>
        <authorList>
            <person name="Yu J."/>
            <person name="Hulse-Kemp A.M."/>
            <person name="Babiker E."/>
            <person name="Staton M."/>
        </authorList>
    </citation>
    <scope>NUCLEOTIDE SEQUENCE [LARGE SCALE GENOMIC DNA]</scope>
    <source>
        <strain evidence="2">cv. NJ 8807/NJ 8810</strain>
        <tissue evidence="1">Young leaf</tissue>
    </source>
</reference>
<keyword evidence="2" id="KW-1185">Reference proteome</keyword>
<protein>
    <submittedName>
        <fullName evidence="1">Uncharacterized protein</fullName>
    </submittedName>
</protein>
<evidence type="ECO:0000313" key="1">
    <source>
        <dbReference type="EMBL" id="KAH7852054.1"/>
    </source>
</evidence>